<evidence type="ECO:0000256" key="10">
    <source>
        <dbReference type="ARBA" id="ARBA00023235"/>
    </source>
</evidence>
<keyword evidence="10" id="KW-0413">Isomerase</keyword>
<dbReference type="Proteomes" id="UP001296943">
    <property type="component" value="Unassembled WGS sequence"/>
</dbReference>
<sequence length="1075" mass="121167">MTGKLKMLSAGAGAGKTTRLTSEILQSIQHDVPPENIVATTFTKKAADELMERVRIKLLAEGDATAAARILDGYMGTMNSVFGRLLKEFALEMGLSPVQKVLEDSEANTLFESVATDSIDKFDRDYRLVFFRLGLEDFPKTVLNILRLARENGMDSTDVKRCADYSWTRMNVWLPDPLDNAKELDQALRDALTVAIGQFPIEDNTKATTNAMNDIKAALHMWERYGTLSWQLWAKLMKLKPGAKSREVVSPIHAAASIQDRHPRLHEDLKHAMFALFHCAAEAMDTYAEEKGKRGLIDFTDQEALALKLLQDETYQERLKDRITEVFVDEFQDSSPLQIALNMQLREIADKATWVGDVKQAIYGFRGTDPELMNTAMESIPDLDIEVLDKSYRSRKSLVTFVNDLFVPIFKTKGMTKEKVALDPKRDDKPEQALAIETWSYSDSKNQTADAQHLAFGVKKVLRNRDDYLVVDKMTRDLRTLKPGDIAILCRANEDCWKVAGALSQIGIPATVGENGLMATREVVFAVAAFRYLIDSNDTLALAEIIHFSSEKWGEGRWLSEWLDEEKRMDILKEEEPIQRLDTARGKINQMSPSEVLDMALVAANVDEVTLRWGDGEQRLANVDALRKLATQFEEISSTNGTVATTSGFLFFLDRAEQDKNLNLVAESADENAVRVLTYHKAKGLEWPFVILNSLEKSSGRSKPPVFDQVTAVSTTAFQVEAPLEGRQLFYWPWPYGKQTAHVSLDGYVEKAPELHRKKQLDLEENQRLMYVGMTRARDYLVFATRDFSKIGWLDELSDESGQPVLGNLGVEDEADDPENLGGTIFVNGEAHPCKVRNLSIEELEEEETIESEASFVYVGKRGEQVQFESARFRPSGHAEELLGDGENLETEKAYGRIHRIGTRLPLAGSPDMALLGEVIHDFLAADDPTKGLEERLAMARAIRERYDTYAISEQSMVQAANCLEAFVAQEYPDIIERHDEWPIHLRKGLQKASGWIDMLIQTPKGWVIIDHKSFPGKESDWLTRATSHLPQLQTYAEAIYKATGKPVYEVWIHMPIVGAMIHFAKEDLKLPVLE</sequence>
<organism evidence="17 18">
    <name type="scientific">Aquibacillus albus</name>
    <dbReference type="NCBI Taxonomy" id="1168171"/>
    <lineage>
        <taxon>Bacteria</taxon>
        <taxon>Bacillati</taxon>
        <taxon>Bacillota</taxon>
        <taxon>Bacilli</taxon>
        <taxon>Bacillales</taxon>
        <taxon>Bacillaceae</taxon>
        <taxon>Aquibacillus</taxon>
    </lineage>
</organism>
<keyword evidence="1" id="KW-0540">Nuclease</keyword>
<comment type="catalytic activity">
    <reaction evidence="11">
        <text>Couples ATP hydrolysis with the unwinding of duplex DNA by translocating in the 3'-5' direction.</text>
        <dbReference type="EC" id="5.6.2.4"/>
    </reaction>
</comment>
<feature type="domain" description="UvrD-like helicase ATP-binding" evidence="15">
    <location>
        <begin position="1"/>
        <end position="395"/>
    </location>
</feature>
<dbReference type="RefSeq" id="WP_204501606.1">
    <property type="nucleotide sequence ID" value="NZ_JAFBDR010000023.1"/>
</dbReference>
<dbReference type="Pfam" id="PF13361">
    <property type="entry name" value="UvrD_C"/>
    <property type="match status" value="2"/>
</dbReference>
<proteinExistence type="predicted"/>
<dbReference type="InterPro" id="IPR027417">
    <property type="entry name" value="P-loop_NTPase"/>
</dbReference>
<evidence type="ECO:0000256" key="2">
    <source>
        <dbReference type="ARBA" id="ARBA00022741"/>
    </source>
</evidence>
<reference evidence="17 18" key="1">
    <citation type="submission" date="2021-01" db="EMBL/GenBank/DDBJ databases">
        <title>Genomic Encyclopedia of Type Strains, Phase IV (KMG-IV): sequencing the most valuable type-strain genomes for metagenomic binning, comparative biology and taxonomic classification.</title>
        <authorList>
            <person name="Goeker M."/>
        </authorList>
    </citation>
    <scope>NUCLEOTIDE SEQUENCE [LARGE SCALE GENOMIC DNA]</scope>
    <source>
        <strain evidence="17 18">DSM 23711</strain>
    </source>
</reference>
<dbReference type="InterPro" id="IPR000212">
    <property type="entry name" value="DNA_helicase_UvrD/REP"/>
</dbReference>
<keyword evidence="8" id="KW-0238">DNA-binding</keyword>
<dbReference type="InterPro" id="IPR038726">
    <property type="entry name" value="PDDEXK_AddAB-type"/>
</dbReference>
<accession>A0ABS2N460</accession>
<dbReference type="SUPFAM" id="SSF52540">
    <property type="entry name" value="P-loop containing nucleoside triphosphate hydrolases"/>
    <property type="match status" value="1"/>
</dbReference>
<dbReference type="PANTHER" id="PTHR11070:SF67">
    <property type="entry name" value="DNA 3'-5' HELICASE"/>
    <property type="match status" value="1"/>
</dbReference>
<keyword evidence="4 14" id="KW-0378">Hydrolase</keyword>
<dbReference type="Gene3D" id="1.10.486.10">
    <property type="entry name" value="PCRA, domain 4"/>
    <property type="match status" value="1"/>
</dbReference>
<protein>
    <recommendedName>
        <fullName evidence="12">DNA 3'-5' helicase</fullName>
        <ecNumber evidence="12">5.6.2.4</ecNumber>
    </recommendedName>
</protein>
<evidence type="ECO:0000259" key="15">
    <source>
        <dbReference type="PROSITE" id="PS51198"/>
    </source>
</evidence>
<dbReference type="Pfam" id="PF00580">
    <property type="entry name" value="UvrD-helicase"/>
    <property type="match status" value="1"/>
</dbReference>
<dbReference type="EC" id="5.6.2.4" evidence="12"/>
<evidence type="ECO:0000256" key="5">
    <source>
        <dbReference type="ARBA" id="ARBA00022806"/>
    </source>
</evidence>
<name>A0ABS2N460_9BACI</name>
<dbReference type="EMBL" id="JAFBDR010000023">
    <property type="protein sequence ID" value="MBM7572932.1"/>
    <property type="molecule type" value="Genomic_DNA"/>
</dbReference>
<dbReference type="PROSITE" id="PS51198">
    <property type="entry name" value="UVRD_HELICASE_ATP_BIND"/>
    <property type="match status" value="1"/>
</dbReference>
<dbReference type="Gene3D" id="3.90.320.10">
    <property type="match status" value="1"/>
</dbReference>
<dbReference type="InterPro" id="IPR014016">
    <property type="entry name" value="UvrD-like_ATP-bd"/>
</dbReference>
<dbReference type="InterPro" id="IPR011335">
    <property type="entry name" value="Restrct_endonuc-II-like"/>
</dbReference>
<evidence type="ECO:0000256" key="4">
    <source>
        <dbReference type="ARBA" id="ARBA00022801"/>
    </source>
</evidence>
<keyword evidence="6" id="KW-0269">Exonuclease</keyword>
<keyword evidence="5 14" id="KW-0347">Helicase</keyword>
<keyword evidence="2 14" id="KW-0547">Nucleotide-binding</keyword>
<comment type="caution">
    <text evidence="17">The sequence shown here is derived from an EMBL/GenBank/DDBJ whole genome shotgun (WGS) entry which is preliminary data.</text>
</comment>
<evidence type="ECO:0000313" key="17">
    <source>
        <dbReference type="EMBL" id="MBM7572932.1"/>
    </source>
</evidence>
<dbReference type="InterPro" id="IPR014017">
    <property type="entry name" value="DNA_helicase_UvrD-like_C"/>
</dbReference>
<evidence type="ECO:0000256" key="8">
    <source>
        <dbReference type="ARBA" id="ARBA00023125"/>
    </source>
</evidence>
<evidence type="ECO:0000256" key="12">
    <source>
        <dbReference type="ARBA" id="ARBA00034808"/>
    </source>
</evidence>
<keyword evidence="7 14" id="KW-0067">ATP-binding</keyword>
<keyword evidence="9" id="KW-0234">DNA repair</keyword>
<feature type="domain" description="UvrD-like helicase C-terminal" evidence="16">
    <location>
        <begin position="417"/>
        <end position="684"/>
    </location>
</feature>
<evidence type="ECO:0000256" key="3">
    <source>
        <dbReference type="ARBA" id="ARBA00022763"/>
    </source>
</evidence>
<evidence type="ECO:0000256" key="9">
    <source>
        <dbReference type="ARBA" id="ARBA00023204"/>
    </source>
</evidence>
<keyword evidence="3" id="KW-0227">DNA damage</keyword>
<feature type="binding site" evidence="14">
    <location>
        <begin position="10"/>
        <end position="17"/>
    </location>
    <ligand>
        <name>ATP</name>
        <dbReference type="ChEBI" id="CHEBI:30616"/>
    </ligand>
</feature>
<comment type="catalytic activity">
    <reaction evidence="13">
        <text>ATP + H2O = ADP + phosphate + H(+)</text>
        <dbReference type="Rhea" id="RHEA:13065"/>
        <dbReference type="ChEBI" id="CHEBI:15377"/>
        <dbReference type="ChEBI" id="CHEBI:15378"/>
        <dbReference type="ChEBI" id="CHEBI:30616"/>
        <dbReference type="ChEBI" id="CHEBI:43474"/>
        <dbReference type="ChEBI" id="CHEBI:456216"/>
        <dbReference type="EC" id="5.6.2.4"/>
    </reaction>
</comment>
<evidence type="ECO:0000256" key="6">
    <source>
        <dbReference type="ARBA" id="ARBA00022839"/>
    </source>
</evidence>
<dbReference type="PANTHER" id="PTHR11070">
    <property type="entry name" value="UVRD / RECB / PCRA DNA HELICASE FAMILY MEMBER"/>
    <property type="match status" value="1"/>
</dbReference>
<evidence type="ECO:0000313" key="18">
    <source>
        <dbReference type="Proteomes" id="UP001296943"/>
    </source>
</evidence>
<dbReference type="InterPro" id="IPR011604">
    <property type="entry name" value="PDDEXK-like_dom_sf"/>
</dbReference>
<evidence type="ECO:0000256" key="14">
    <source>
        <dbReference type="PROSITE-ProRule" id="PRU00560"/>
    </source>
</evidence>
<evidence type="ECO:0000256" key="13">
    <source>
        <dbReference type="ARBA" id="ARBA00048988"/>
    </source>
</evidence>
<dbReference type="Pfam" id="PF12705">
    <property type="entry name" value="PDDEXK_1"/>
    <property type="match status" value="1"/>
</dbReference>
<dbReference type="SUPFAM" id="SSF52980">
    <property type="entry name" value="Restriction endonuclease-like"/>
    <property type="match status" value="1"/>
</dbReference>
<gene>
    <name evidence="17" type="ORF">JOC48_003464</name>
</gene>
<dbReference type="Gene3D" id="3.40.50.300">
    <property type="entry name" value="P-loop containing nucleotide triphosphate hydrolases"/>
    <property type="match status" value="4"/>
</dbReference>
<evidence type="ECO:0000256" key="11">
    <source>
        <dbReference type="ARBA" id="ARBA00034617"/>
    </source>
</evidence>
<evidence type="ECO:0000256" key="1">
    <source>
        <dbReference type="ARBA" id="ARBA00022722"/>
    </source>
</evidence>
<evidence type="ECO:0000256" key="7">
    <source>
        <dbReference type="ARBA" id="ARBA00022840"/>
    </source>
</evidence>
<keyword evidence="18" id="KW-1185">Reference proteome</keyword>
<evidence type="ECO:0000259" key="16">
    <source>
        <dbReference type="PROSITE" id="PS51217"/>
    </source>
</evidence>
<dbReference type="PROSITE" id="PS51217">
    <property type="entry name" value="UVRD_HELICASE_CTER"/>
    <property type="match status" value="1"/>
</dbReference>